<sequence length="265" mass="29147">MADPSNSSNLTPPLKVFSVDALAVRLFATEAEMALDAAVAASDILERAIAQRGEARVLLATGHSQIEFLEAAIALNRVDWSRIVFFHLDEYLGIAANHPASFRSYLRDRVENQVHPAAFHYINGDAIEPLKECDRYSQLLLEKPIDLCCLGVGENGHLAFNEPGIADFNDPYPIKLVKLAPATHQQLVNQGQFPTLESVPKYAFTLTIPQLCAAQNIICLAPSRRKTQIVQQMLSHPITPEIPATILRSQSHATLFLDRDSAGEA</sequence>
<dbReference type="SUPFAM" id="SSF100950">
    <property type="entry name" value="NagB/RpiA/CoA transferase-like"/>
    <property type="match status" value="1"/>
</dbReference>
<dbReference type="InterPro" id="IPR037171">
    <property type="entry name" value="NagB/RpiA_transferase-like"/>
</dbReference>
<comment type="caution">
    <text evidence="3">The sequence shown here is derived from an EMBL/GenBank/DDBJ whole genome shotgun (WGS) entry which is preliminary data.</text>
</comment>
<name>A0ABS3FRZ0_9CYAN</name>
<dbReference type="EMBL" id="JAFLQW010000330">
    <property type="protein sequence ID" value="MBO0349890.1"/>
    <property type="molecule type" value="Genomic_DNA"/>
</dbReference>
<proteinExistence type="predicted"/>
<dbReference type="InterPro" id="IPR006148">
    <property type="entry name" value="Glc/Gal-6P_isomerase"/>
</dbReference>
<dbReference type="RefSeq" id="WP_207088394.1">
    <property type="nucleotide sequence ID" value="NZ_JAFLQW010000330.1"/>
</dbReference>
<dbReference type="Proteomes" id="UP000664844">
    <property type="component" value="Unassembled WGS sequence"/>
</dbReference>
<keyword evidence="1" id="KW-0119">Carbohydrate metabolism</keyword>
<evidence type="ECO:0000256" key="1">
    <source>
        <dbReference type="ARBA" id="ARBA00023277"/>
    </source>
</evidence>
<reference evidence="3 4" key="1">
    <citation type="submission" date="2021-03" db="EMBL/GenBank/DDBJ databases">
        <title>Metabolic Capacity of the Antarctic Cyanobacterium Phormidium pseudopriestleyi that Sustains Oxygenic Photosynthesis in the Presence of Hydrogen Sulfide.</title>
        <authorList>
            <person name="Lumian J.E."/>
            <person name="Jungblut A.D."/>
            <person name="Dillon M.L."/>
            <person name="Hawes I."/>
            <person name="Doran P.T."/>
            <person name="Mackey T.J."/>
            <person name="Dick G.J."/>
            <person name="Grettenberger C.L."/>
            <person name="Sumner D.Y."/>
        </authorList>
    </citation>
    <scope>NUCLEOTIDE SEQUENCE [LARGE SCALE GENOMIC DNA]</scope>
    <source>
        <strain evidence="3 4">FRX01</strain>
    </source>
</reference>
<accession>A0ABS3FRZ0</accession>
<dbReference type="Pfam" id="PF01182">
    <property type="entry name" value="Glucosamine_iso"/>
    <property type="match status" value="1"/>
</dbReference>
<dbReference type="Gene3D" id="3.40.50.1360">
    <property type="match status" value="1"/>
</dbReference>
<evidence type="ECO:0000313" key="3">
    <source>
        <dbReference type="EMBL" id="MBO0349890.1"/>
    </source>
</evidence>
<dbReference type="PANTHER" id="PTHR11280:SF6">
    <property type="entry name" value="GLUCOSAMINE-6-PHOSPHATE ISOMERASE NAGB"/>
    <property type="match status" value="1"/>
</dbReference>
<evidence type="ECO:0000313" key="4">
    <source>
        <dbReference type="Proteomes" id="UP000664844"/>
    </source>
</evidence>
<protein>
    <submittedName>
        <fullName evidence="3">Glucosamine-6-phosphate deaminase</fullName>
    </submittedName>
</protein>
<dbReference type="InterPro" id="IPR004547">
    <property type="entry name" value="Glucosamine6P_isomerase"/>
</dbReference>
<dbReference type="CDD" id="cd01399">
    <property type="entry name" value="GlcN6P_deaminase"/>
    <property type="match status" value="1"/>
</dbReference>
<gene>
    <name evidence="3" type="ORF">J0895_12355</name>
</gene>
<evidence type="ECO:0000259" key="2">
    <source>
        <dbReference type="Pfam" id="PF01182"/>
    </source>
</evidence>
<dbReference type="PANTHER" id="PTHR11280">
    <property type="entry name" value="GLUCOSAMINE-6-PHOSPHATE ISOMERASE"/>
    <property type="match status" value="1"/>
</dbReference>
<organism evidence="3 4">
    <name type="scientific">Phormidium pseudopriestleyi FRX01</name>
    <dbReference type="NCBI Taxonomy" id="1759528"/>
    <lineage>
        <taxon>Bacteria</taxon>
        <taxon>Bacillati</taxon>
        <taxon>Cyanobacteriota</taxon>
        <taxon>Cyanophyceae</taxon>
        <taxon>Oscillatoriophycideae</taxon>
        <taxon>Oscillatoriales</taxon>
        <taxon>Oscillatoriaceae</taxon>
        <taxon>Phormidium</taxon>
    </lineage>
</organism>
<feature type="domain" description="Glucosamine/galactosamine-6-phosphate isomerase" evidence="2">
    <location>
        <begin position="29"/>
        <end position="253"/>
    </location>
</feature>
<keyword evidence="4" id="KW-1185">Reference proteome</keyword>